<dbReference type="SUPFAM" id="SSF50129">
    <property type="entry name" value="GroES-like"/>
    <property type="match status" value="1"/>
</dbReference>
<proteinExistence type="predicted"/>
<evidence type="ECO:0000313" key="5">
    <source>
        <dbReference type="Proteomes" id="UP000275579"/>
    </source>
</evidence>
<dbReference type="Proteomes" id="UP000275579">
    <property type="component" value="Chromosome"/>
</dbReference>
<dbReference type="GO" id="GO:0070402">
    <property type="term" value="F:NADPH binding"/>
    <property type="evidence" value="ECO:0007669"/>
    <property type="project" value="TreeGrafter"/>
</dbReference>
<name>A0A3S9YLG3_9ACTN</name>
<reference evidence="4 5" key="1">
    <citation type="submission" date="2018-04" db="EMBL/GenBank/DDBJ databases">
        <title>Complete genome sequences of Streptomyces lydicus strain WYEC and characterization of antagonistic properties of biological control agents.</title>
        <authorList>
            <person name="Mariita R.M."/>
            <person name="Sello J.K."/>
        </authorList>
    </citation>
    <scope>NUCLEOTIDE SEQUENCE [LARGE SCALE GENOMIC DNA]</scope>
    <source>
        <strain evidence="4 5">WYEC 108</strain>
    </source>
</reference>
<dbReference type="SMART" id="SM00829">
    <property type="entry name" value="PKS_ER"/>
    <property type="match status" value="1"/>
</dbReference>
<dbReference type="Pfam" id="PF08240">
    <property type="entry name" value="ADH_N"/>
    <property type="match status" value="1"/>
</dbReference>
<dbReference type="InterPro" id="IPR011032">
    <property type="entry name" value="GroES-like_sf"/>
</dbReference>
<dbReference type="InterPro" id="IPR020843">
    <property type="entry name" value="ER"/>
</dbReference>
<organism evidence="4 5">
    <name type="scientific">Streptomyces lydicus</name>
    <dbReference type="NCBI Taxonomy" id="47763"/>
    <lineage>
        <taxon>Bacteria</taxon>
        <taxon>Bacillati</taxon>
        <taxon>Actinomycetota</taxon>
        <taxon>Actinomycetes</taxon>
        <taxon>Kitasatosporales</taxon>
        <taxon>Streptomycetaceae</taxon>
        <taxon>Streptomyces</taxon>
    </lineage>
</organism>
<evidence type="ECO:0000313" key="4">
    <source>
        <dbReference type="EMBL" id="AZS75694.1"/>
    </source>
</evidence>
<dbReference type="AlphaFoldDB" id="A0A3S9YLG3"/>
<evidence type="ECO:0000259" key="3">
    <source>
        <dbReference type="SMART" id="SM00829"/>
    </source>
</evidence>
<dbReference type="RefSeq" id="WP_206740138.1">
    <property type="nucleotide sequence ID" value="NZ_RDTC01000001.1"/>
</dbReference>
<keyword evidence="2" id="KW-0560">Oxidoreductase</keyword>
<dbReference type="InterPro" id="IPR036291">
    <property type="entry name" value="NAD(P)-bd_dom_sf"/>
</dbReference>
<dbReference type="Pfam" id="PF13602">
    <property type="entry name" value="ADH_zinc_N_2"/>
    <property type="match status" value="1"/>
</dbReference>
<dbReference type="SUPFAM" id="SSF51735">
    <property type="entry name" value="NAD(P)-binding Rossmann-fold domains"/>
    <property type="match status" value="1"/>
</dbReference>
<gene>
    <name evidence="4" type="ORF">DDE74_36660</name>
</gene>
<feature type="domain" description="Enoyl reductase (ER)" evidence="3">
    <location>
        <begin position="13"/>
        <end position="317"/>
    </location>
</feature>
<keyword evidence="1" id="KW-0521">NADP</keyword>
<dbReference type="PANTHER" id="PTHR48106">
    <property type="entry name" value="QUINONE OXIDOREDUCTASE PIG3-RELATED"/>
    <property type="match status" value="1"/>
</dbReference>
<accession>A0A3S9YLG3</accession>
<dbReference type="PANTHER" id="PTHR48106:SF18">
    <property type="entry name" value="QUINONE OXIDOREDUCTASE PIG3"/>
    <property type="match status" value="1"/>
</dbReference>
<evidence type="ECO:0000256" key="1">
    <source>
        <dbReference type="ARBA" id="ARBA00022857"/>
    </source>
</evidence>
<dbReference type="EMBL" id="CP029042">
    <property type="protein sequence ID" value="AZS75694.1"/>
    <property type="molecule type" value="Genomic_DNA"/>
</dbReference>
<dbReference type="Gene3D" id="3.40.50.720">
    <property type="entry name" value="NAD(P)-binding Rossmann-like Domain"/>
    <property type="match status" value="1"/>
</dbReference>
<dbReference type="Gene3D" id="3.90.180.10">
    <property type="entry name" value="Medium-chain alcohol dehydrogenases, catalytic domain"/>
    <property type="match status" value="1"/>
</dbReference>
<evidence type="ECO:0000256" key="2">
    <source>
        <dbReference type="ARBA" id="ARBA00023002"/>
    </source>
</evidence>
<protein>
    <recommendedName>
        <fullName evidence="3">Enoyl reductase (ER) domain-containing protein</fullName>
    </recommendedName>
</protein>
<dbReference type="GO" id="GO:0016651">
    <property type="term" value="F:oxidoreductase activity, acting on NAD(P)H"/>
    <property type="evidence" value="ECO:0007669"/>
    <property type="project" value="TreeGrafter"/>
</dbReference>
<dbReference type="InterPro" id="IPR013154">
    <property type="entry name" value="ADH-like_N"/>
</dbReference>
<sequence>MDIMRAVEITEFGGPENLKLVDRPDPIAEPGHAVLAVAAAGVGFFDVLLRQGAKPDVGTGTVPGLEVAGTVVGVGSEDDAGWVGRRVFATTGHGGGYSDRAMVPVESLVELPEDVSSHDAVALGVNSLVAAASVERADVKAGERVLVRGAGGGIGVLTTQLAAARGATVIASVPDRSVAQRLYDLGATEVVGVDAVDPGPDNRYHAVIDIVAGSDVADFIPLLRPNGRYVISGVVAGVPTPDFGMALFANFEQSWTISALSLSSAPSKTAAETFALVFADLREGQLKPVLHGTFPLEEAAAAHATLESRAAFGKIVLTV</sequence>